<dbReference type="PANTHER" id="PTHR30069">
    <property type="entry name" value="TONB-DEPENDENT OUTER MEMBRANE RECEPTOR"/>
    <property type="match status" value="1"/>
</dbReference>
<dbReference type="Gene3D" id="2.40.170.20">
    <property type="entry name" value="TonB-dependent receptor, beta-barrel domain"/>
    <property type="match status" value="1"/>
</dbReference>
<keyword evidence="5 9" id="KW-0798">TonB box</keyword>
<organism evidence="12 13">
    <name type="scientific">Desulfatitalea alkaliphila</name>
    <dbReference type="NCBI Taxonomy" id="2929485"/>
    <lineage>
        <taxon>Bacteria</taxon>
        <taxon>Pseudomonadati</taxon>
        <taxon>Thermodesulfobacteriota</taxon>
        <taxon>Desulfobacteria</taxon>
        <taxon>Desulfobacterales</taxon>
        <taxon>Desulfosarcinaceae</taxon>
        <taxon>Desulfatitalea</taxon>
    </lineage>
</organism>
<evidence type="ECO:0000259" key="10">
    <source>
        <dbReference type="Pfam" id="PF00593"/>
    </source>
</evidence>
<evidence type="ECO:0000313" key="12">
    <source>
        <dbReference type="EMBL" id="MCJ8499154.1"/>
    </source>
</evidence>
<keyword evidence="2 8" id="KW-0813">Transport</keyword>
<dbReference type="AlphaFoldDB" id="A0AA41UHL4"/>
<evidence type="ECO:0000259" key="11">
    <source>
        <dbReference type="Pfam" id="PF07715"/>
    </source>
</evidence>
<dbReference type="EMBL" id="JALJRB010000001">
    <property type="protein sequence ID" value="MCJ8499154.1"/>
    <property type="molecule type" value="Genomic_DNA"/>
</dbReference>
<feature type="domain" description="TonB-dependent receptor plug" evidence="11">
    <location>
        <begin position="56"/>
        <end position="164"/>
    </location>
</feature>
<comment type="subcellular location">
    <subcellularLocation>
        <location evidence="1 8">Cell outer membrane</location>
        <topology evidence="1 8">Multi-pass membrane protein</topology>
    </subcellularLocation>
</comment>
<dbReference type="SUPFAM" id="SSF56935">
    <property type="entry name" value="Porins"/>
    <property type="match status" value="1"/>
</dbReference>
<dbReference type="Proteomes" id="UP001165427">
    <property type="component" value="Unassembled WGS sequence"/>
</dbReference>
<dbReference type="Pfam" id="PF00593">
    <property type="entry name" value="TonB_dep_Rec_b-barrel"/>
    <property type="match status" value="1"/>
</dbReference>
<name>A0AA41UHL4_9BACT</name>
<comment type="caution">
    <text evidence="12">The sequence shown here is derived from an EMBL/GenBank/DDBJ whole genome shotgun (WGS) entry which is preliminary data.</text>
</comment>
<evidence type="ECO:0000256" key="6">
    <source>
        <dbReference type="ARBA" id="ARBA00023136"/>
    </source>
</evidence>
<keyword evidence="4 8" id="KW-0812">Transmembrane</keyword>
<evidence type="ECO:0000256" key="3">
    <source>
        <dbReference type="ARBA" id="ARBA00022452"/>
    </source>
</evidence>
<evidence type="ECO:0000256" key="9">
    <source>
        <dbReference type="RuleBase" id="RU003357"/>
    </source>
</evidence>
<dbReference type="Gene3D" id="2.170.130.10">
    <property type="entry name" value="TonB-dependent receptor, plug domain"/>
    <property type="match status" value="1"/>
</dbReference>
<dbReference type="InterPro" id="IPR037066">
    <property type="entry name" value="Plug_dom_sf"/>
</dbReference>
<dbReference type="InterPro" id="IPR000531">
    <property type="entry name" value="Beta-barrel_TonB"/>
</dbReference>
<dbReference type="InterPro" id="IPR036942">
    <property type="entry name" value="Beta-barrel_TonB_sf"/>
</dbReference>
<dbReference type="PANTHER" id="PTHR30069:SF27">
    <property type="entry name" value="BLL4766 PROTEIN"/>
    <property type="match status" value="1"/>
</dbReference>
<dbReference type="InterPro" id="IPR039426">
    <property type="entry name" value="TonB-dep_rcpt-like"/>
</dbReference>
<evidence type="ECO:0000256" key="2">
    <source>
        <dbReference type="ARBA" id="ARBA00022448"/>
    </source>
</evidence>
<dbReference type="GO" id="GO:0015344">
    <property type="term" value="F:siderophore uptake transmembrane transporter activity"/>
    <property type="evidence" value="ECO:0007669"/>
    <property type="project" value="TreeGrafter"/>
</dbReference>
<evidence type="ECO:0000256" key="8">
    <source>
        <dbReference type="PROSITE-ProRule" id="PRU01360"/>
    </source>
</evidence>
<gene>
    <name evidence="12" type="ORF">MRX98_01095</name>
</gene>
<dbReference type="PROSITE" id="PS52016">
    <property type="entry name" value="TONB_DEPENDENT_REC_3"/>
    <property type="match status" value="1"/>
</dbReference>
<evidence type="ECO:0000313" key="13">
    <source>
        <dbReference type="Proteomes" id="UP001165427"/>
    </source>
</evidence>
<keyword evidence="6 8" id="KW-0472">Membrane</keyword>
<dbReference type="RefSeq" id="WP_246902265.1">
    <property type="nucleotide sequence ID" value="NZ_JALJRB010000001.1"/>
</dbReference>
<accession>A0AA41UHL4</accession>
<evidence type="ECO:0000256" key="5">
    <source>
        <dbReference type="ARBA" id="ARBA00023077"/>
    </source>
</evidence>
<keyword evidence="13" id="KW-1185">Reference proteome</keyword>
<keyword evidence="12" id="KW-0675">Receptor</keyword>
<keyword evidence="3 8" id="KW-1134">Transmembrane beta strand</keyword>
<dbReference type="InterPro" id="IPR012910">
    <property type="entry name" value="Plug_dom"/>
</dbReference>
<sequence>MRSTGTVTGAIAAIAMIFAGGLTAMVWAQDTAEQPPAVVMGEVVVTASRQAEAVTRVPAHVTVITAEDIQRTTAQNVPEVLRSLAGVQAIDISGNQRNYNLDIRGFGESSPQNILLLVDGRRINLPDLSGPDWNLVPLERIERIEVIRGSRGNLLYGDNATAGVINIITKEGGALSGQLSAAYGSYDTFRGSASASGAQGPLALDITTTYLDNTGYRDNSDSDTKDVGLNLRIDPTEKLRLHVSSGYHYDDVRNPGSLLQSELKSGTRRTATTHPLDFDKTTDYYLKAGMELDMLSDDTFKIDASFRRRDKQSYGTYSGGYWFAADTETKVVTVSPQMVLRSDFDKVSNTIILGIDHSQAEQDYDSTSGFGAIQATLEKKNTGYFIYDELGIGSKLRLSGGYRYDRATFKYDPADTRKNIMDEEVLSVGINYEFKDNSHLYASFNRGFRYPVLDEQFVYATSSVNTSLRPENNKNYELGGRMEIVRGLVFRLSLFRLETQDTIFYNPASFNNENMDGKTIRQGIETGLSWHGKGLGLGIGYTYSDSEFDGGPNDGKEVPFVPRDRASAFISYEILRGLTLGLDGIFVGQSYMISDYSNDFPKAESYTIINAKVQYKWRRLTFFVDLNNLFNEKYSAYSGLTYMAFDQYEAGFYPSPEFNILAGVSVRFGGL</sequence>
<dbReference type="GO" id="GO:0009279">
    <property type="term" value="C:cell outer membrane"/>
    <property type="evidence" value="ECO:0007669"/>
    <property type="project" value="UniProtKB-SubCell"/>
</dbReference>
<reference evidence="12" key="1">
    <citation type="submission" date="2022-04" db="EMBL/GenBank/DDBJ databases">
        <title>Desulfatitalea alkaliphila sp. nov., a novel anaerobic sulfate-reducing bacterium isolated from terrestrial mud volcano, Taman Peninsula, Russia.</title>
        <authorList>
            <person name="Khomyakova M.A."/>
            <person name="Merkel A.Y."/>
            <person name="Slobodkin A.I."/>
        </authorList>
    </citation>
    <scope>NUCLEOTIDE SEQUENCE</scope>
    <source>
        <strain evidence="12">M08but</strain>
    </source>
</reference>
<evidence type="ECO:0000256" key="4">
    <source>
        <dbReference type="ARBA" id="ARBA00022692"/>
    </source>
</evidence>
<proteinExistence type="inferred from homology"/>
<comment type="similarity">
    <text evidence="8 9">Belongs to the TonB-dependent receptor family.</text>
</comment>
<keyword evidence="7 8" id="KW-0998">Cell outer membrane</keyword>
<dbReference type="CDD" id="cd01347">
    <property type="entry name" value="ligand_gated_channel"/>
    <property type="match status" value="1"/>
</dbReference>
<evidence type="ECO:0000256" key="7">
    <source>
        <dbReference type="ARBA" id="ARBA00023237"/>
    </source>
</evidence>
<protein>
    <submittedName>
        <fullName evidence="12">TonB-dependent receptor</fullName>
    </submittedName>
</protein>
<dbReference type="GO" id="GO:0044718">
    <property type="term" value="P:siderophore transmembrane transport"/>
    <property type="evidence" value="ECO:0007669"/>
    <property type="project" value="TreeGrafter"/>
</dbReference>
<feature type="domain" description="TonB-dependent receptor-like beta-barrel" evidence="10">
    <location>
        <begin position="190"/>
        <end position="629"/>
    </location>
</feature>
<evidence type="ECO:0000256" key="1">
    <source>
        <dbReference type="ARBA" id="ARBA00004571"/>
    </source>
</evidence>
<dbReference type="Pfam" id="PF07715">
    <property type="entry name" value="Plug"/>
    <property type="match status" value="1"/>
</dbReference>